<sequence length="125" mass="13646">MKNRLLCAMFALWAGTTWAGPACFPVGTNLTLRGMPVQETVETDSGSQQSIWMLSMDPPLCVIDRRFSQDAQGRIAVPRVQIMGPPLPPGVLLSVTGTLLRRSTPPYYIVPTAVWVTPPTKVPPQ</sequence>
<organism evidence="2 3">
    <name type="scientific">Caballeronia calidae</name>
    <dbReference type="NCBI Taxonomy" id="1777139"/>
    <lineage>
        <taxon>Bacteria</taxon>
        <taxon>Pseudomonadati</taxon>
        <taxon>Pseudomonadota</taxon>
        <taxon>Betaproteobacteria</taxon>
        <taxon>Burkholderiales</taxon>
        <taxon>Burkholderiaceae</taxon>
        <taxon>Caballeronia</taxon>
    </lineage>
</organism>
<feature type="chain" id="PRO_5007625228" description="Lipoprotein" evidence="1">
    <location>
        <begin position="20"/>
        <end position="125"/>
    </location>
</feature>
<keyword evidence="3" id="KW-1185">Reference proteome</keyword>
<dbReference type="EMBL" id="FCOX02000110">
    <property type="protein sequence ID" value="SAL06295.1"/>
    <property type="molecule type" value="Genomic_DNA"/>
</dbReference>
<protein>
    <recommendedName>
        <fullName evidence="4">Lipoprotein</fullName>
    </recommendedName>
</protein>
<dbReference type="Proteomes" id="UP000071859">
    <property type="component" value="Unassembled WGS sequence"/>
</dbReference>
<evidence type="ECO:0000313" key="3">
    <source>
        <dbReference type="Proteomes" id="UP000071859"/>
    </source>
</evidence>
<dbReference type="RefSeq" id="WP_232478059.1">
    <property type="nucleotide sequence ID" value="NZ_FCOX02000110.1"/>
</dbReference>
<dbReference type="AlphaFoldDB" id="A0A158EHF8"/>
<gene>
    <name evidence="2" type="ORF">AWB78_07991</name>
</gene>
<keyword evidence="1" id="KW-0732">Signal</keyword>
<feature type="signal peptide" evidence="1">
    <location>
        <begin position="1"/>
        <end position="19"/>
    </location>
</feature>
<evidence type="ECO:0000313" key="2">
    <source>
        <dbReference type="EMBL" id="SAL06295.1"/>
    </source>
</evidence>
<proteinExistence type="predicted"/>
<name>A0A158EHF8_9BURK</name>
<accession>A0A158EHF8</accession>
<reference evidence="2" key="1">
    <citation type="submission" date="2016-01" db="EMBL/GenBank/DDBJ databases">
        <authorList>
            <person name="Peeters C."/>
        </authorList>
    </citation>
    <scope>NUCLEOTIDE SEQUENCE</scope>
    <source>
        <strain evidence="2">LMG 29321</strain>
    </source>
</reference>
<comment type="caution">
    <text evidence="2">The sequence shown here is derived from an EMBL/GenBank/DDBJ whole genome shotgun (WGS) entry which is preliminary data.</text>
</comment>
<evidence type="ECO:0000256" key="1">
    <source>
        <dbReference type="SAM" id="SignalP"/>
    </source>
</evidence>
<evidence type="ECO:0008006" key="4">
    <source>
        <dbReference type="Google" id="ProtNLM"/>
    </source>
</evidence>